<organism evidence="4 5">
    <name type="scientific">Hoylesella buccalis DNF00853</name>
    <dbReference type="NCBI Taxonomy" id="1401074"/>
    <lineage>
        <taxon>Bacteria</taxon>
        <taxon>Pseudomonadati</taxon>
        <taxon>Bacteroidota</taxon>
        <taxon>Bacteroidia</taxon>
        <taxon>Bacteroidales</taxon>
        <taxon>Prevotellaceae</taxon>
        <taxon>Hoylesella</taxon>
    </lineage>
</organism>
<dbReference type="Proteomes" id="UP000029556">
    <property type="component" value="Unassembled WGS sequence"/>
</dbReference>
<feature type="domain" description="DUF5117" evidence="2">
    <location>
        <begin position="119"/>
        <end position="308"/>
    </location>
</feature>
<dbReference type="InterPro" id="IPR033413">
    <property type="entry name" value="DUF5117"/>
</dbReference>
<evidence type="ECO:0000259" key="1">
    <source>
        <dbReference type="Pfam" id="PF16313"/>
    </source>
</evidence>
<evidence type="ECO:0000313" key="4">
    <source>
        <dbReference type="EMBL" id="KGF36187.1"/>
    </source>
</evidence>
<reference evidence="4 5" key="1">
    <citation type="submission" date="2014-07" db="EMBL/GenBank/DDBJ databases">
        <authorList>
            <person name="McCorrison J."/>
            <person name="Sanka R."/>
            <person name="Torralba M."/>
            <person name="Gillis M."/>
            <person name="Haft D.H."/>
            <person name="Methe B."/>
            <person name="Sutton G."/>
            <person name="Nelson K.E."/>
        </authorList>
    </citation>
    <scope>NUCLEOTIDE SEQUENCE [LARGE SCALE GENOMIC DNA]</scope>
    <source>
        <strain evidence="4 5">DNF00853</strain>
    </source>
</reference>
<accession>A0A096B034</accession>
<dbReference type="OrthoDB" id="9776599at2"/>
<evidence type="ECO:0000259" key="2">
    <source>
        <dbReference type="Pfam" id="PF17148"/>
    </source>
</evidence>
<evidence type="ECO:0000259" key="3">
    <source>
        <dbReference type="Pfam" id="PF17162"/>
    </source>
</evidence>
<dbReference type="Pfam" id="PF16313">
    <property type="entry name" value="DUF4953"/>
    <property type="match status" value="1"/>
</dbReference>
<dbReference type="Pfam" id="PF17148">
    <property type="entry name" value="DUF5117"/>
    <property type="match status" value="1"/>
</dbReference>
<dbReference type="InterPro" id="IPR032534">
    <property type="entry name" value="EcxA_zinc-bd"/>
</dbReference>
<dbReference type="CDD" id="cd04276">
    <property type="entry name" value="ZnMc_MMP_like_2"/>
    <property type="match status" value="1"/>
</dbReference>
<dbReference type="EMBL" id="JRNN01000029">
    <property type="protein sequence ID" value="KGF36187.1"/>
    <property type="molecule type" value="Genomic_DNA"/>
</dbReference>
<dbReference type="PANTHER" id="PTHR38478">
    <property type="entry name" value="PEPTIDASE M1A AND M12B"/>
    <property type="match status" value="1"/>
</dbReference>
<dbReference type="PANTHER" id="PTHR38478:SF1">
    <property type="entry name" value="ZINC DEPENDENT METALLOPROTEASE DOMAIN LIPOPROTEIN"/>
    <property type="match status" value="1"/>
</dbReference>
<feature type="domain" description="DUF5118" evidence="3">
    <location>
        <begin position="63"/>
        <end position="110"/>
    </location>
</feature>
<dbReference type="Pfam" id="PF17162">
    <property type="entry name" value="DUF5118"/>
    <property type="match status" value="1"/>
</dbReference>
<dbReference type="InterPro" id="IPR033428">
    <property type="entry name" value="DUF5118"/>
</dbReference>
<dbReference type="SUPFAM" id="SSF55486">
    <property type="entry name" value="Metalloproteases ('zincins'), catalytic domain"/>
    <property type="match status" value="1"/>
</dbReference>
<sequence>MFLKTKLTFGICFLFISICLHGHPYYRHVIHTDTMGMSKVASADSVKSKTDTVAVKKKEKKNEYDELIKKGGSQLKGLFTVRHIEDKWYFEIPDSLLGRYFLAVTRLTGTPQDFGKYAGEEMNEATVYFEKRDDKTMLMRAYVLSQLANENDNISRTLKASTINPIVASFKIIGKNKDPKMYLIDVTKFFKSENKIMSFSSNGSKTLRLSGLIDDRTFIDTLKVYPINIEVVSTRTYNATGYNQAAAQTGTVTLGLNTSIVLLPKTPMRKRLWDERVGYFTDEVTYFSDKQHKADKEEFIGRFRLVPKDVKRYKRGELVEPIKPIVFYIDPATPKKWVPYLIKGINDWQVAFEAAGFKHAIIGKEWPDNRPDMSVDDARFNVIRYLPAEIENAYGPHVVDPRSGEIIESHVCWYHNVMNLLTKWYMTQCGVLDKRAQKIPFDDQLMGELIRFVSSHEVGHTLGLRHNMGASYATPVEKLRDKAWVEKHGHTVSIMDYARFNYVAQPEDGISERGLFPRINDYDKWAIKWGYQYRPEFKDEFKERDALRKETTKVLSNNPKLWFGGEGKNEDPRSQIEDLGDNNVKASDYGIKNLKRLIVKLPEWTRQTDGKYNHLKLMYSNTCNQFNNYVEHVLKNVGGRYVNNLPGRKPYEATPKDRQKEAIVFLEKQLFDAPVWLYPSNITCITGHDAITSISRQQTRVLSSLLSMETLTKIYNRSFDNPAAYQLPDYLTDVFNAIWKPLGKDSEIKNITRRTLERSFLGCMDQILNPINKKPAAPNPLASLMGVQPSSSSSITSDALLYVQMLMNKVETFCKAQSLVSKDVNALHYADLLRQIKLIKEKRTTVK</sequence>
<protein>
    <recommendedName>
        <fullName evidence="6">Glutaminyl-tRNA synthetase</fullName>
    </recommendedName>
</protein>
<proteinExistence type="predicted"/>
<gene>
    <name evidence="4" type="ORF">HMPREF2137_02635</name>
</gene>
<dbReference type="InterPro" id="IPR034032">
    <property type="entry name" value="Zn_MMP-like_bac"/>
</dbReference>
<evidence type="ECO:0000313" key="5">
    <source>
        <dbReference type="Proteomes" id="UP000029556"/>
    </source>
</evidence>
<evidence type="ECO:0008006" key="6">
    <source>
        <dbReference type="Google" id="ProtNLM"/>
    </source>
</evidence>
<dbReference type="RefSeq" id="WP_036871918.1">
    <property type="nucleotide sequence ID" value="NZ_JRNN01000029.1"/>
</dbReference>
<comment type="caution">
    <text evidence="4">The sequence shown here is derived from an EMBL/GenBank/DDBJ whole genome shotgun (WGS) entry which is preliminary data.</text>
</comment>
<name>A0A096B034_9BACT</name>
<feature type="domain" description="EcxA zinc-binding" evidence="1">
    <location>
        <begin position="440"/>
        <end position="743"/>
    </location>
</feature>
<dbReference type="AlphaFoldDB" id="A0A096B034"/>